<evidence type="ECO:0000256" key="1">
    <source>
        <dbReference type="SAM" id="MobiDB-lite"/>
    </source>
</evidence>
<organism evidence="2 3">
    <name type="scientific">Actinotalea soli</name>
    <dbReference type="NCBI Taxonomy" id="2819234"/>
    <lineage>
        <taxon>Bacteria</taxon>
        <taxon>Bacillati</taxon>
        <taxon>Actinomycetota</taxon>
        <taxon>Actinomycetes</taxon>
        <taxon>Micrococcales</taxon>
        <taxon>Cellulomonadaceae</taxon>
        <taxon>Actinotalea</taxon>
    </lineage>
</organism>
<dbReference type="SUPFAM" id="SSF89392">
    <property type="entry name" value="Prokaryotic lipoproteins and lipoprotein localization factors"/>
    <property type="match status" value="1"/>
</dbReference>
<evidence type="ECO:0000313" key="2">
    <source>
        <dbReference type="EMBL" id="MBO1751826.1"/>
    </source>
</evidence>
<accession>A0A939RW51</accession>
<protein>
    <recommendedName>
        <fullName evidence="4">DUF2092 domain-containing protein</fullName>
    </recommendedName>
</protein>
<dbReference type="AlphaFoldDB" id="A0A939RW51"/>
<dbReference type="InterPro" id="IPR052944">
    <property type="entry name" value="Sporulation_related"/>
</dbReference>
<keyword evidence="3" id="KW-1185">Reference proteome</keyword>
<name>A0A939RW51_9CELL</name>
<dbReference type="Proteomes" id="UP000664209">
    <property type="component" value="Unassembled WGS sequence"/>
</dbReference>
<feature type="region of interest" description="Disordered" evidence="1">
    <location>
        <begin position="1"/>
        <end position="24"/>
    </location>
</feature>
<comment type="caution">
    <text evidence="2">The sequence shown here is derived from an EMBL/GenBank/DDBJ whole genome shotgun (WGS) entry which is preliminary data.</text>
</comment>
<reference evidence="2" key="1">
    <citation type="submission" date="2021-03" db="EMBL/GenBank/DDBJ databases">
        <title>Actinotalea soli sp. nov., isolated from soil.</title>
        <authorList>
            <person name="Ping W."/>
            <person name="Zhang J."/>
        </authorList>
    </citation>
    <scope>NUCLEOTIDE SEQUENCE</scope>
    <source>
        <strain evidence="2">BY-33</strain>
    </source>
</reference>
<dbReference type="Gene3D" id="2.50.20.10">
    <property type="entry name" value="Lipoprotein localisation LolA/LolB/LppX"/>
    <property type="match status" value="1"/>
</dbReference>
<proteinExistence type="predicted"/>
<dbReference type="PANTHER" id="PTHR37507">
    <property type="entry name" value="SPORULATION PROTEIN YDCC"/>
    <property type="match status" value="1"/>
</dbReference>
<gene>
    <name evidence="2" type="ORF">J4G33_08435</name>
</gene>
<dbReference type="PANTHER" id="PTHR37507:SF2">
    <property type="entry name" value="SPORULATION PROTEIN YDCC"/>
    <property type="match status" value="1"/>
</dbReference>
<dbReference type="RefSeq" id="WP_208055488.1">
    <property type="nucleotide sequence ID" value="NZ_JAGEMK010000003.1"/>
</dbReference>
<sequence>MTETQPSSPATPPPSSPVAPASATALATPSARRRWAVPAVVATAVAGAFVAPPLLAAAGDASLPEVTPLELLAEVAEAEPMALTGTAVYTARLGLPEIPFAEIAGADPIALLAGSSTIRVWTDGEERSRAALLGPASEYSVVRDGPEAWTYSSEEDAVVHYALSAEDEARYEALADQLRAGPSPEVAGELPTPEEAARLVLDRAEEHSTVSLDAQTTVAGRDAYQLVVTPRSTETLVARVVVAVDAETSTPLRVQVWSTQDEATPALDVGFTDVTFAAPEDAVLEFTAPASATVEEVVVPLPEVTEMERTEGAAKGELPEGVTVAGEGWESVTTLTGLDVAALVAGDPAALASVPGSERTLGSESAQELIGEFLPEDGEGGHPGLSLDGAALYEQLTTEVPEGRLLSSSLLSLLVTEDGRVLVGAVPAETLRGMA</sequence>
<dbReference type="InterPro" id="IPR029046">
    <property type="entry name" value="LolA/LolB/LppX"/>
</dbReference>
<evidence type="ECO:0000313" key="3">
    <source>
        <dbReference type="Proteomes" id="UP000664209"/>
    </source>
</evidence>
<evidence type="ECO:0008006" key="4">
    <source>
        <dbReference type="Google" id="ProtNLM"/>
    </source>
</evidence>
<dbReference type="EMBL" id="JAGEMK010000003">
    <property type="protein sequence ID" value="MBO1751826.1"/>
    <property type="molecule type" value="Genomic_DNA"/>
</dbReference>